<proteinExistence type="predicted"/>
<sequence>MVPDTDWDATAHLQFEPMATPKGSTPPHGSDVIEFSTLREAVHWAMNNEAPAGMHAVIRTASGEVIEPSHLEELWASLQGP</sequence>
<gene>
    <name evidence="1" type="ORF">SAMN02927923_02675</name>
</gene>
<accession>A0A1G5JK10</accession>
<evidence type="ECO:0000313" key="2">
    <source>
        <dbReference type="Proteomes" id="UP000199569"/>
    </source>
</evidence>
<dbReference type="Proteomes" id="UP000199569">
    <property type="component" value="Unassembled WGS sequence"/>
</dbReference>
<dbReference type="OrthoDB" id="8019703at2"/>
<dbReference type="EMBL" id="FMVJ01000007">
    <property type="protein sequence ID" value="SCY88220.1"/>
    <property type="molecule type" value="Genomic_DNA"/>
</dbReference>
<name>A0A1G5JK10_9HYPH</name>
<protein>
    <submittedName>
        <fullName evidence="1">Uncharacterized protein</fullName>
    </submittedName>
</protein>
<dbReference type="AlphaFoldDB" id="A0A1G5JK10"/>
<dbReference type="RefSeq" id="WP_091135249.1">
    <property type="nucleotide sequence ID" value="NZ_FMVJ01000007.1"/>
</dbReference>
<organism evidence="1 2">
    <name type="scientific">Microvirga guangxiensis</name>
    <dbReference type="NCBI Taxonomy" id="549386"/>
    <lineage>
        <taxon>Bacteria</taxon>
        <taxon>Pseudomonadati</taxon>
        <taxon>Pseudomonadota</taxon>
        <taxon>Alphaproteobacteria</taxon>
        <taxon>Hyphomicrobiales</taxon>
        <taxon>Methylobacteriaceae</taxon>
        <taxon>Microvirga</taxon>
    </lineage>
</organism>
<keyword evidence="2" id="KW-1185">Reference proteome</keyword>
<evidence type="ECO:0000313" key="1">
    <source>
        <dbReference type="EMBL" id="SCY88220.1"/>
    </source>
</evidence>
<reference evidence="2" key="1">
    <citation type="submission" date="2016-10" db="EMBL/GenBank/DDBJ databases">
        <authorList>
            <person name="Varghese N."/>
            <person name="Submissions S."/>
        </authorList>
    </citation>
    <scope>NUCLEOTIDE SEQUENCE [LARGE SCALE GENOMIC DNA]</scope>
    <source>
        <strain evidence="2">CGMCC 1.7666</strain>
    </source>
</reference>